<dbReference type="OrthoDB" id="44736at2759"/>
<evidence type="ECO:0000256" key="7">
    <source>
        <dbReference type="PROSITE-ProRule" id="PRU00221"/>
    </source>
</evidence>
<name>A0A8J2LJX3_9HEXA</name>
<dbReference type="InterPro" id="IPR001452">
    <property type="entry name" value="SH3_domain"/>
</dbReference>
<evidence type="ECO:0000259" key="10">
    <source>
        <dbReference type="PROSITE" id="PS50086"/>
    </source>
</evidence>
<feature type="domain" description="RUN" evidence="11">
    <location>
        <begin position="811"/>
        <end position="972"/>
    </location>
</feature>
<dbReference type="SMART" id="SM00593">
    <property type="entry name" value="RUN"/>
    <property type="match status" value="1"/>
</dbReference>
<organism evidence="12 13">
    <name type="scientific">Allacma fusca</name>
    <dbReference type="NCBI Taxonomy" id="39272"/>
    <lineage>
        <taxon>Eukaryota</taxon>
        <taxon>Metazoa</taxon>
        <taxon>Ecdysozoa</taxon>
        <taxon>Arthropoda</taxon>
        <taxon>Hexapoda</taxon>
        <taxon>Collembola</taxon>
        <taxon>Symphypleona</taxon>
        <taxon>Sminthuridae</taxon>
        <taxon>Allacma</taxon>
    </lineage>
</organism>
<dbReference type="PROSITE" id="PS50086">
    <property type="entry name" value="TBC_RABGAP"/>
    <property type="match status" value="1"/>
</dbReference>
<evidence type="ECO:0000313" key="12">
    <source>
        <dbReference type="EMBL" id="CAG7833989.1"/>
    </source>
</evidence>
<gene>
    <name evidence="12" type="ORF">AFUS01_LOCUS43541</name>
</gene>
<feature type="region of interest" description="Disordered" evidence="8">
    <location>
        <begin position="620"/>
        <end position="644"/>
    </location>
</feature>
<feature type="repeat" description="WD" evidence="7">
    <location>
        <begin position="93"/>
        <end position="134"/>
    </location>
</feature>
<dbReference type="InterPro" id="IPR001680">
    <property type="entry name" value="WD40_rpt"/>
</dbReference>
<evidence type="ECO:0000256" key="3">
    <source>
        <dbReference type="ARBA" id="ARBA00022574"/>
    </source>
</evidence>
<dbReference type="SMART" id="SM00320">
    <property type="entry name" value="WD40"/>
    <property type="match status" value="5"/>
</dbReference>
<dbReference type="PROSITE" id="PS50826">
    <property type="entry name" value="RUN"/>
    <property type="match status" value="1"/>
</dbReference>
<dbReference type="EMBL" id="CAJVCH010570077">
    <property type="protein sequence ID" value="CAG7833989.1"/>
    <property type="molecule type" value="Genomic_DNA"/>
</dbReference>
<accession>A0A8J2LJX3</accession>
<keyword evidence="2 6" id="KW-0728">SH3 domain</keyword>
<evidence type="ECO:0000256" key="6">
    <source>
        <dbReference type="PROSITE-ProRule" id="PRU00192"/>
    </source>
</evidence>
<dbReference type="CDD" id="cd17688">
    <property type="entry name" value="RUN_SGSM3"/>
    <property type="match status" value="1"/>
</dbReference>
<dbReference type="FunFam" id="2.30.30.40:FF:000115">
    <property type="entry name" value="Small G protein signaling modulator 3 homolog"/>
    <property type="match status" value="1"/>
</dbReference>
<comment type="similarity">
    <text evidence="1">Belongs to the small G protein signaling modulator family.</text>
</comment>
<dbReference type="PANTHER" id="PTHR10971">
    <property type="entry name" value="MRNA EXPORT FACTOR AND BUB3"/>
    <property type="match status" value="1"/>
</dbReference>
<evidence type="ECO:0000313" key="13">
    <source>
        <dbReference type="Proteomes" id="UP000708208"/>
    </source>
</evidence>
<evidence type="ECO:0000259" key="11">
    <source>
        <dbReference type="PROSITE" id="PS50826"/>
    </source>
</evidence>
<dbReference type="Pfam" id="PF00018">
    <property type="entry name" value="SH3_1"/>
    <property type="match status" value="1"/>
</dbReference>
<keyword evidence="3 7" id="KW-0853">WD repeat</keyword>
<evidence type="ECO:0000256" key="8">
    <source>
        <dbReference type="SAM" id="MobiDB-lite"/>
    </source>
</evidence>
<evidence type="ECO:0000259" key="9">
    <source>
        <dbReference type="PROSITE" id="PS50002"/>
    </source>
</evidence>
<dbReference type="PROSITE" id="PS50002">
    <property type="entry name" value="SH3"/>
    <property type="match status" value="1"/>
</dbReference>
<dbReference type="Pfam" id="PF00566">
    <property type="entry name" value="RabGAP-TBC"/>
    <property type="match status" value="1"/>
</dbReference>
<proteinExistence type="inferred from homology"/>
<comment type="caution">
    <text evidence="12">The sequence shown here is derived from an EMBL/GenBank/DDBJ whole genome shotgun (WGS) entry which is preliminary data.</text>
</comment>
<dbReference type="PROSITE" id="PS50082">
    <property type="entry name" value="WD_REPEATS_2"/>
    <property type="match status" value="2"/>
</dbReference>
<feature type="domain" description="Rab-GAP TBC" evidence="10">
    <location>
        <begin position="368"/>
        <end position="561"/>
    </location>
</feature>
<dbReference type="Proteomes" id="UP000708208">
    <property type="component" value="Unassembled WGS sequence"/>
</dbReference>
<dbReference type="AlphaFoldDB" id="A0A8J2LJX3"/>
<dbReference type="PROSITE" id="PS50294">
    <property type="entry name" value="WD_REPEATS_REGION"/>
    <property type="match status" value="1"/>
</dbReference>
<dbReference type="SMART" id="SM00326">
    <property type="entry name" value="SH3"/>
    <property type="match status" value="1"/>
</dbReference>
<dbReference type="InterPro" id="IPR000195">
    <property type="entry name" value="Rab-GAP-TBC_dom"/>
</dbReference>
<sequence>MDASSQPQFVLPEPPQDSISCLKFVPESPELLVASSWDGFMRIYNVDQQECIYTSEDNHPLLSCSATRSRVYYGGLDCTVYSFDFGSQLSSKMGEHMDAVRCMEYSKSEGVLVTGSWDASLMIWDERSRSCVSSIPQVNEVFCMDVRDELVVVGTANKLISIWDLRNTKSFISERKSKLSAHQTRSVKIFADKKKFALGSVEGRVAIDPVHENDLDFVGYAFKPHVDKQAGEGHPVNAISIHTPTLHFATGASDKKAYLWDVERKRRIMELGSFPSSVAAMDFSDDGTKLAIGCSYTHDLVNPPDPMPPNRIYIRPAKFLSKTKSKLQWLAYLEFSHSREEVQELSWDSIPIKLPLTQKLYDMMKNGGIPHSLRPQLWLRLSGALEKKINPVNLPYWKVVKESTKNEYFSFAKHIEKDLTRILPTNGCFSKLDSPGTSRLRRVLRAIAWLYPDIGYCQGMGTVLAHLLLFMEEEDVFWLMTTIIEDLLPASYFTSDFGGIRVDSLVLAKLVSSYFPKVHALLKEHDIELGLIVLTWFLTLFASVVHVKMLLRIWDLFFAEGDIIIFKVMLALIKLKDDELLQLKNSAEIFNFLSDLPAALDDFDRLNLDKYEDLSKNTLETERKQAASTSASSPDSSMFSSTKYRRVKKRDTRKPGKIGKPNVLKSFFGESRGPEDMKNKNVRQTELMVDLHEAILQIGRHFISCDPKFMKIDLEPDFSLESHSKDHERFSQGFIVGVKRAKALVDFERRDDDELGFRKNDIITVVNSKDEHCWVGELNGLRGWFPAKFVSILDERSKQYSAAGDDSVTEGIADLVRGSLCPSLKRIFEHGMKKPTSLAGPIHPWLFIEEVALKEIERDFKSVYSRLVLCKTYRLDEDGKVLSPEELLYRCVELVNRSHEKIQMDVKLRSLICLGLNEQVLHLWIEIFCSSAEVVNKWYHPWSFLNSPGWIGLKCELRLLSQFSFTLSLEWELRALKEEKLEVKSGVRDMLVKHHLFSWNL</sequence>
<dbReference type="InterPro" id="IPR004012">
    <property type="entry name" value="Run_dom"/>
</dbReference>
<keyword evidence="4" id="KW-0677">Repeat</keyword>
<reference evidence="12" key="1">
    <citation type="submission" date="2021-06" db="EMBL/GenBank/DDBJ databases">
        <authorList>
            <person name="Hodson N. C."/>
            <person name="Mongue J. A."/>
            <person name="Jaron S. K."/>
        </authorList>
    </citation>
    <scope>NUCLEOTIDE SEQUENCE</scope>
</reference>
<feature type="domain" description="SH3" evidence="9">
    <location>
        <begin position="736"/>
        <end position="795"/>
    </location>
</feature>
<keyword evidence="13" id="KW-1185">Reference proteome</keyword>
<protein>
    <recommendedName>
        <fullName evidence="5">RUN and TBC1 domain-containing protein 3</fullName>
    </recommendedName>
</protein>
<evidence type="ECO:0000256" key="2">
    <source>
        <dbReference type="ARBA" id="ARBA00022443"/>
    </source>
</evidence>
<dbReference type="Pfam" id="PF00400">
    <property type="entry name" value="WD40"/>
    <property type="match status" value="3"/>
</dbReference>
<feature type="compositionally biased region" description="Low complexity" evidence="8">
    <location>
        <begin position="626"/>
        <end position="641"/>
    </location>
</feature>
<dbReference type="Pfam" id="PF02759">
    <property type="entry name" value="RUN"/>
    <property type="match status" value="1"/>
</dbReference>
<feature type="repeat" description="WD" evidence="7">
    <location>
        <begin position="229"/>
        <end position="270"/>
    </location>
</feature>
<dbReference type="FunFam" id="1.10.8.270:FF:000013">
    <property type="entry name" value="Small G protein signaling modulator 3"/>
    <property type="match status" value="1"/>
</dbReference>
<evidence type="ECO:0000256" key="4">
    <source>
        <dbReference type="ARBA" id="ARBA00022737"/>
    </source>
</evidence>
<dbReference type="SMART" id="SM00164">
    <property type="entry name" value="TBC"/>
    <property type="match status" value="1"/>
</dbReference>
<evidence type="ECO:0000256" key="5">
    <source>
        <dbReference type="ARBA" id="ARBA00030864"/>
    </source>
</evidence>
<evidence type="ECO:0000256" key="1">
    <source>
        <dbReference type="ARBA" id="ARBA00006296"/>
    </source>
</evidence>